<reference evidence="2 3" key="1">
    <citation type="journal article" date="2022" name="Nat. Plants">
        <title>Genomes of leafy and leafless Platanthera orchids illuminate the evolution of mycoheterotrophy.</title>
        <authorList>
            <person name="Li M.H."/>
            <person name="Liu K.W."/>
            <person name="Li Z."/>
            <person name="Lu H.C."/>
            <person name="Ye Q.L."/>
            <person name="Zhang D."/>
            <person name="Wang J.Y."/>
            <person name="Li Y.F."/>
            <person name="Zhong Z.M."/>
            <person name="Liu X."/>
            <person name="Yu X."/>
            <person name="Liu D.K."/>
            <person name="Tu X.D."/>
            <person name="Liu B."/>
            <person name="Hao Y."/>
            <person name="Liao X.Y."/>
            <person name="Jiang Y.T."/>
            <person name="Sun W.H."/>
            <person name="Chen J."/>
            <person name="Chen Y.Q."/>
            <person name="Ai Y."/>
            <person name="Zhai J.W."/>
            <person name="Wu S.S."/>
            <person name="Zhou Z."/>
            <person name="Hsiao Y.Y."/>
            <person name="Wu W.L."/>
            <person name="Chen Y.Y."/>
            <person name="Lin Y.F."/>
            <person name="Hsu J.L."/>
            <person name="Li C.Y."/>
            <person name="Wang Z.W."/>
            <person name="Zhao X."/>
            <person name="Zhong W.Y."/>
            <person name="Ma X.K."/>
            <person name="Ma L."/>
            <person name="Huang J."/>
            <person name="Chen G.Z."/>
            <person name="Huang M.Z."/>
            <person name="Huang L."/>
            <person name="Peng D.H."/>
            <person name="Luo Y.B."/>
            <person name="Zou S.Q."/>
            <person name="Chen S.P."/>
            <person name="Lan S."/>
            <person name="Tsai W.C."/>
            <person name="Van de Peer Y."/>
            <person name="Liu Z.J."/>
        </authorList>
    </citation>
    <scope>NUCLEOTIDE SEQUENCE [LARGE SCALE GENOMIC DNA]</scope>
    <source>
        <strain evidence="2">Lor288</strain>
    </source>
</reference>
<evidence type="ECO:0000256" key="1">
    <source>
        <dbReference type="SAM" id="MobiDB-lite"/>
    </source>
</evidence>
<sequence>MAPSRLHLLSRFRKAVAKVRFVLSFNLRRWILSSTAATSSHRGLSFDNRLSLPPGLFDATDEFSNLFDSDLSQLPRPRSSVSKGGNDSGSPVLLRTISRAVSGLPATSSDDINRRADDFIHNFYRQLRMERQISLELRYCNGEE</sequence>
<organism evidence="2 3">
    <name type="scientific">Platanthera guangdongensis</name>
    <dbReference type="NCBI Taxonomy" id="2320717"/>
    <lineage>
        <taxon>Eukaryota</taxon>
        <taxon>Viridiplantae</taxon>
        <taxon>Streptophyta</taxon>
        <taxon>Embryophyta</taxon>
        <taxon>Tracheophyta</taxon>
        <taxon>Spermatophyta</taxon>
        <taxon>Magnoliopsida</taxon>
        <taxon>Liliopsida</taxon>
        <taxon>Asparagales</taxon>
        <taxon>Orchidaceae</taxon>
        <taxon>Orchidoideae</taxon>
        <taxon>Orchideae</taxon>
        <taxon>Orchidinae</taxon>
        <taxon>Platanthera</taxon>
    </lineage>
</organism>
<dbReference type="Proteomes" id="UP001412067">
    <property type="component" value="Unassembled WGS sequence"/>
</dbReference>
<gene>
    <name evidence="2" type="ORF">KSP40_PGU017267</name>
</gene>
<evidence type="ECO:0000313" key="2">
    <source>
        <dbReference type="EMBL" id="KAK8967872.1"/>
    </source>
</evidence>
<dbReference type="PANTHER" id="PTHR33098:SF112">
    <property type="entry name" value="COTTON FIBER PROTEIN"/>
    <property type="match status" value="1"/>
</dbReference>
<proteinExistence type="predicted"/>
<dbReference type="PANTHER" id="PTHR33098">
    <property type="entry name" value="COTTON FIBER (DUF761)"/>
    <property type="match status" value="1"/>
</dbReference>
<feature type="region of interest" description="Disordered" evidence="1">
    <location>
        <begin position="70"/>
        <end position="91"/>
    </location>
</feature>
<keyword evidence="3" id="KW-1185">Reference proteome</keyword>
<evidence type="ECO:0000313" key="3">
    <source>
        <dbReference type="Proteomes" id="UP001412067"/>
    </source>
</evidence>
<protein>
    <submittedName>
        <fullName evidence="2">Uncharacterized protein</fullName>
    </submittedName>
</protein>
<name>A0ABR2MUJ6_9ASPA</name>
<dbReference type="InterPro" id="IPR008480">
    <property type="entry name" value="DUF761_pln"/>
</dbReference>
<dbReference type="EMBL" id="JBBWWR010000004">
    <property type="protein sequence ID" value="KAK8967872.1"/>
    <property type="molecule type" value="Genomic_DNA"/>
</dbReference>
<comment type="caution">
    <text evidence="2">The sequence shown here is derived from an EMBL/GenBank/DDBJ whole genome shotgun (WGS) entry which is preliminary data.</text>
</comment>
<dbReference type="Pfam" id="PF05553">
    <property type="entry name" value="DUF761"/>
    <property type="match status" value="1"/>
</dbReference>
<accession>A0ABR2MUJ6</accession>
<feature type="compositionally biased region" description="Polar residues" evidence="1">
    <location>
        <begin position="79"/>
        <end position="89"/>
    </location>
</feature>